<organism evidence="1 2">
    <name type="scientific">Candidatus Woesebacteria bacterium RBG_13_36_22</name>
    <dbReference type="NCBI Taxonomy" id="1802478"/>
    <lineage>
        <taxon>Bacteria</taxon>
        <taxon>Candidatus Woeseibacteriota</taxon>
    </lineage>
</organism>
<protein>
    <submittedName>
        <fullName evidence="1">Uncharacterized protein</fullName>
    </submittedName>
</protein>
<sequence>MVNCELLRSSRKRAVEMGQNPTEVNCPALDCDGIRCSFQPSENNSIVSSMEDEIQEEQLKHLEGKARVDRFYKILEKHSEIRERLLQ</sequence>
<reference evidence="1 2" key="1">
    <citation type="journal article" date="2016" name="Nat. Commun.">
        <title>Thousands of microbial genomes shed light on interconnected biogeochemical processes in an aquifer system.</title>
        <authorList>
            <person name="Anantharaman K."/>
            <person name="Brown C.T."/>
            <person name="Hug L.A."/>
            <person name="Sharon I."/>
            <person name="Castelle C.J."/>
            <person name="Probst A.J."/>
            <person name="Thomas B.C."/>
            <person name="Singh A."/>
            <person name="Wilkins M.J."/>
            <person name="Karaoz U."/>
            <person name="Brodie E.L."/>
            <person name="Williams K.H."/>
            <person name="Hubbard S.S."/>
            <person name="Banfield J.F."/>
        </authorList>
    </citation>
    <scope>NUCLEOTIDE SEQUENCE [LARGE SCALE GENOMIC DNA]</scope>
</reference>
<dbReference type="AlphaFoldDB" id="A0A1F7X6B4"/>
<evidence type="ECO:0000313" key="1">
    <source>
        <dbReference type="EMBL" id="OGM10620.1"/>
    </source>
</evidence>
<comment type="caution">
    <text evidence="1">The sequence shown here is derived from an EMBL/GenBank/DDBJ whole genome shotgun (WGS) entry which is preliminary data.</text>
</comment>
<name>A0A1F7X6B4_9BACT</name>
<accession>A0A1F7X6B4</accession>
<evidence type="ECO:0000313" key="2">
    <source>
        <dbReference type="Proteomes" id="UP000176939"/>
    </source>
</evidence>
<gene>
    <name evidence="1" type="ORF">A2Z67_05345</name>
</gene>
<dbReference type="Proteomes" id="UP000176939">
    <property type="component" value="Unassembled WGS sequence"/>
</dbReference>
<proteinExistence type="predicted"/>
<dbReference type="EMBL" id="MGFQ01000004">
    <property type="protein sequence ID" value="OGM10620.1"/>
    <property type="molecule type" value="Genomic_DNA"/>
</dbReference>